<organism evidence="11 12">
    <name type="scientific">bacterium (Candidatus Ratteibacteria) CG01_land_8_20_14_3_00_40_19</name>
    <dbReference type="NCBI Taxonomy" id="2014290"/>
    <lineage>
        <taxon>Bacteria</taxon>
        <taxon>Candidatus Ratteibacteria</taxon>
    </lineage>
</organism>
<sequence>MKIVVDVMGSDKGPESIIKGALLGMEREEIGLILVGERERISSMLNHEGISSSGITIEGTTKVIAMEEKLSLRLLKDKNSSLFEGVRLIKEQKADAVISAGNTAAFVGIAVSQLRFLPGIDRPAIAVFLPTRKESCIFLDVGATVDAEPGNLLQYAIMGNICSQMLLGKENPAIGLLNIGEEQTKGNSLTKKTYPLLSASSLNFKGNVESQNIFSGDVDVIVTDGFAGNLVLKACEGISEFWRGMMKDKEMKKRADYAEYGGGLLLGVEGICIISHGRSSASAIANAVRLGKKAIASQLISHLKLALKEFKIPDKENY</sequence>
<evidence type="ECO:0000256" key="10">
    <source>
        <dbReference type="HAMAP-Rule" id="MF_00019"/>
    </source>
</evidence>
<evidence type="ECO:0000256" key="6">
    <source>
        <dbReference type="ARBA" id="ARBA00023209"/>
    </source>
</evidence>
<evidence type="ECO:0000256" key="4">
    <source>
        <dbReference type="ARBA" id="ARBA00022679"/>
    </source>
</evidence>
<dbReference type="GO" id="GO:0005737">
    <property type="term" value="C:cytoplasm"/>
    <property type="evidence" value="ECO:0007669"/>
    <property type="project" value="UniProtKB-SubCell"/>
</dbReference>
<comment type="subunit">
    <text evidence="9 10">Homodimer. Probably interacts with PlsY.</text>
</comment>
<keyword evidence="5 10" id="KW-0443">Lipid metabolism</keyword>
<comment type="pathway">
    <text evidence="10">Lipid metabolism; phospholipid metabolism.</text>
</comment>
<dbReference type="NCBIfam" id="TIGR00182">
    <property type="entry name" value="plsX"/>
    <property type="match status" value="1"/>
</dbReference>
<dbReference type="UniPathway" id="UPA00085"/>
<dbReference type="Proteomes" id="UP000228886">
    <property type="component" value="Unassembled WGS sequence"/>
</dbReference>
<accession>A0A2M7E984</accession>
<evidence type="ECO:0000313" key="11">
    <source>
        <dbReference type="EMBL" id="PIV64255.1"/>
    </source>
</evidence>
<keyword evidence="4 10" id="KW-0808">Transferase</keyword>
<dbReference type="InterPro" id="IPR012281">
    <property type="entry name" value="Phospholipid_synth_PlsX-like"/>
</dbReference>
<comment type="similarity">
    <text evidence="10">Belongs to the PlsX family.</text>
</comment>
<dbReference type="AlphaFoldDB" id="A0A2M7E984"/>
<evidence type="ECO:0000256" key="7">
    <source>
        <dbReference type="ARBA" id="ARBA00023264"/>
    </source>
</evidence>
<protein>
    <recommendedName>
        <fullName evidence="8 10">Phosphate acyltransferase</fullName>
        <ecNumber evidence="8 10">2.3.1.274</ecNumber>
    </recommendedName>
    <alternativeName>
        <fullName evidence="10">Acyl-ACP phosphotransacylase</fullName>
    </alternativeName>
    <alternativeName>
        <fullName evidence="10">Acyl-[acyl-carrier-protein]--phosphate acyltransferase</fullName>
    </alternativeName>
    <alternativeName>
        <fullName evidence="10">Phosphate-acyl-ACP acyltransferase</fullName>
    </alternativeName>
</protein>
<evidence type="ECO:0000256" key="8">
    <source>
        <dbReference type="ARBA" id="ARBA00024069"/>
    </source>
</evidence>
<keyword evidence="2 10" id="KW-0963">Cytoplasm</keyword>
<comment type="subcellular location">
    <subcellularLocation>
        <location evidence="10">Cytoplasm</location>
    </subcellularLocation>
    <text evidence="10">Associated with the membrane possibly through PlsY.</text>
</comment>
<dbReference type="EMBL" id="PETL01000151">
    <property type="protein sequence ID" value="PIV64255.1"/>
    <property type="molecule type" value="Genomic_DNA"/>
</dbReference>
<comment type="catalytic activity">
    <reaction evidence="1 10">
        <text>a fatty acyl-[ACP] + phosphate = an acyl phosphate + holo-[ACP]</text>
        <dbReference type="Rhea" id="RHEA:42292"/>
        <dbReference type="Rhea" id="RHEA-COMP:9685"/>
        <dbReference type="Rhea" id="RHEA-COMP:14125"/>
        <dbReference type="ChEBI" id="CHEBI:43474"/>
        <dbReference type="ChEBI" id="CHEBI:59918"/>
        <dbReference type="ChEBI" id="CHEBI:64479"/>
        <dbReference type="ChEBI" id="CHEBI:138651"/>
        <dbReference type="EC" id="2.3.1.274"/>
    </reaction>
</comment>
<dbReference type="PANTHER" id="PTHR30100:SF1">
    <property type="entry name" value="PHOSPHATE ACYLTRANSFERASE"/>
    <property type="match status" value="1"/>
</dbReference>
<keyword evidence="11" id="KW-0012">Acyltransferase</keyword>
<keyword evidence="6 10" id="KW-0594">Phospholipid biosynthesis</keyword>
<dbReference type="GO" id="GO:0008654">
    <property type="term" value="P:phospholipid biosynthetic process"/>
    <property type="evidence" value="ECO:0007669"/>
    <property type="project" value="UniProtKB-KW"/>
</dbReference>
<evidence type="ECO:0000256" key="1">
    <source>
        <dbReference type="ARBA" id="ARBA00001232"/>
    </source>
</evidence>
<proteinExistence type="inferred from homology"/>
<name>A0A2M7E984_9BACT</name>
<dbReference type="Gene3D" id="3.40.718.10">
    <property type="entry name" value="Isopropylmalate Dehydrogenase"/>
    <property type="match status" value="1"/>
</dbReference>
<dbReference type="PIRSF" id="PIRSF002465">
    <property type="entry name" value="Phsphlp_syn_PlsX"/>
    <property type="match status" value="1"/>
</dbReference>
<comment type="function">
    <text evidence="10">Catalyzes the reversible formation of acyl-phosphate (acyl-PO(4)) from acyl-[acyl-carrier-protein] (acyl-ACP). This enzyme utilizes acyl-ACP as fatty acyl donor, but not acyl-CoA.</text>
</comment>
<dbReference type="GO" id="GO:0043811">
    <property type="term" value="F:phosphate:acyl-[acyl carrier protein] acyltransferase activity"/>
    <property type="evidence" value="ECO:0007669"/>
    <property type="project" value="UniProtKB-UniRule"/>
</dbReference>
<evidence type="ECO:0000256" key="9">
    <source>
        <dbReference type="ARBA" id="ARBA00046608"/>
    </source>
</evidence>
<evidence type="ECO:0000256" key="2">
    <source>
        <dbReference type="ARBA" id="ARBA00022490"/>
    </source>
</evidence>
<evidence type="ECO:0000313" key="12">
    <source>
        <dbReference type="Proteomes" id="UP000228886"/>
    </source>
</evidence>
<dbReference type="PANTHER" id="PTHR30100">
    <property type="entry name" value="FATTY ACID/PHOSPHOLIPID SYNTHESIS PROTEIN PLSX"/>
    <property type="match status" value="1"/>
</dbReference>
<dbReference type="GO" id="GO:0006633">
    <property type="term" value="P:fatty acid biosynthetic process"/>
    <property type="evidence" value="ECO:0007669"/>
    <property type="project" value="UniProtKB-UniRule"/>
</dbReference>
<dbReference type="Pfam" id="PF02504">
    <property type="entry name" value="FA_synthesis"/>
    <property type="match status" value="1"/>
</dbReference>
<evidence type="ECO:0000256" key="3">
    <source>
        <dbReference type="ARBA" id="ARBA00022516"/>
    </source>
</evidence>
<dbReference type="SUPFAM" id="SSF53659">
    <property type="entry name" value="Isocitrate/Isopropylmalate dehydrogenase-like"/>
    <property type="match status" value="1"/>
</dbReference>
<dbReference type="InterPro" id="IPR003664">
    <property type="entry name" value="FA_synthesis"/>
</dbReference>
<keyword evidence="3 10" id="KW-0444">Lipid biosynthesis</keyword>
<comment type="caution">
    <text evidence="11">The sequence shown here is derived from an EMBL/GenBank/DDBJ whole genome shotgun (WGS) entry which is preliminary data.</text>
</comment>
<evidence type="ECO:0000256" key="5">
    <source>
        <dbReference type="ARBA" id="ARBA00023098"/>
    </source>
</evidence>
<gene>
    <name evidence="10" type="primary">plsX</name>
    <name evidence="11" type="ORF">COS11_03115</name>
</gene>
<reference evidence="12" key="1">
    <citation type="submission" date="2017-09" db="EMBL/GenBank/DDBJ databases">
        <title>Depth-based differentiation of microbial function through sediment-hosted aquifers and enrichment of novel symbionts in the deep terrestrial subsurface.</title>
        <authorList>
            <person name="Probst A.J."/>
            <person name="Ladd B."/>
            <person name="Jarett J.K."/>
            <person name="Geller-Mcgrath D.E."/>
            <person name="Sieber C.M.K."/>
            <person name="Emerson J.B."/>
            <person name="Anantharaman K."/>
            <person name="Thomas B.C."/>
            <person name="Malmstrom R."/>
            <person name="Stieglmeier M."/>
            <person name="Klingl A."/>
            <person name="Woyke T."/>
            <person name="Ryan C.M."/>
            <person name="Banfield J.F."/>
        </authorList>
    </citation>
    <scope>NUCLEOTIDE SEQUENCE [LARGE SCALE GENOMIC DNA]</scope>
</reference>
<dbReference type="EC" id="2.3.1.274" evidence="8 10"/>
<dbReference type="HAMAP" id="MF_00019">
    <property type="entry name" value="PlsX"/>
    <property type="match status" value="1"/>
</dbReference>
<keyword evidence="7 10" id="KW-1208">Phospholipid metabolism</keyword>